<dbReference type="EMBL" id="ML211347">
    <property type="protein sequence ID" value="TFK84017.1"/>
    <property type="molecule type" value="Genomic_DNA"/>
</dbReference>
<gene>
    <name evidence="1" type="ORF">K466DRAFT_239003</name>
</gene>
<keyword evidence="2" id="KW-1185">Reference proteome</keyword>
<protein>
    <submittedName>
        <fullName evidence="1">Uncharacterized protein</fullName>
    </submittedName>
</protein>
<proteinExistence type="predicted"/>
<accession>A0A5C3P583</accession>
<dbReference type="AlphaFoldDB" id="A0A5C3P583"/>
<name>A0A5C3P583_9APHY</name>
<evidence type="ECO:0000313" key="1">
    <source>
        <dbReference type="EMBL" id="TFK84017.1"/>
    </source>
</evidence>
<evidence type="ECO:0000313" key="2">
    <source>
        <dbReference type="Proteomes" id="UP000308197"/>
    </source>
</evidence>
<sequence length="151" mass="16690">MRKFQTCSDSYMEINQNYCQLFLLMRSSLVVLVALVSRMRTDDTISFCRMPPGSFCMLSSHGLSDSGSSHTISSRAHVLYSSSLSSYGSTCTFIVAMLACTSHAMLSAPSAWSSSSVRLYLRVERSCGTTSSVTCHQVLRRWPSEYILPGV</sequence>
<reference evidence="1 2" key="1">
    <citation type="journal article" date="2019" name="Nat. Ecol. Evol.">
        <title>Megaphylogeny resolves global patterns of mushroom evolution.</title>
        <authorList>
            <person name="Varga T."/>
            <person name="Krizsan K."/>
            <person name="Foldi C."/>
            <person name="Dima B."/>
            <person name="Sanchez-Garcia M."/>
            <person name="Sanchez-Ramirez S."/>
            <person name="Szollosi G.J."/>
            <person name="Szarkandi J.G."/>
            <person name="Papp V."/>
            <person name="Albert L."/>
            <person name="Andreopoulos W."/>
            <person name="Angelini C."/>
            <person name="Antonin V."/>
            <person name="Barry K.W."/>
            <person name="Bougher N.L."/>
            <person name="Buchanan P."/>
            <person name="Buyck B."/>
            <person name="Bense V."/>
            <person name="Catcheside P."/>
            <person name="Chovatia M."/>
            <person name="Cooper J."/>
            <person name="Damon W."/>
            <person name="Desjardin D."/>
            <person name="Finy P."/>
            <person name="Geml J."/>
            <person name="Haridas S."/>
            <person name="Hughes K."/>
            <person name="Justo A."/>
            <person name="Karasinski D."/>
            <person name="Kautmanova I."/>
            <person name="Kiss B."/>
            <person name="Kocsube S."/>
            <person name="Kotiranta H."/>
            <person name="LaButti K.M."/>
            <person name="Lechner B.E."/>
            <person name="Liimatainen K."/>
            <person name="Lipzen A."/>
            <person name="Lukacs Z."/>
            <person name="Mihaltcheva S."/>
            <person name="Morgado L.N."/>
            <person name="Niskanen T."/>
            <person name="Noordeloos M.E."/>
            <person name="Ohm R.A."/>
            <person name="Ortiz-Santana B."/>
            <person name="Ovrebo C."/>
            <person name="Racz N."/>
            <person name="Riley R."/>
            <person name="Savchenko A."/>
            <person name="Shiryaev A."/>
            <person name="Soop K."/>
            <person name="Spirin V."/>
            <person name="Szebenyi C."/>
            <person name="Tomsovsky M."/>
            <person name="Tulloss R.E."/>
            <person name="Uehling J."/>
            <person name="Grigoriev I.V."/>
            <person name="Vagvolgyi C."/>
            <person name="Papp T."/>
            <person name="Martin F.M."/>
            <person name="Miettinen O."/>
            <person name="Hibbett D.S."/>
            <person name="Nagy L.G."/>
        </authorList>
    </citation>
    <scope>NUCLEOTIDE SEQUENCE [LARGE SCALE GENOMIC DNA]</scope>
    <source>
        <strain evidence="1 2">HHB13444</strain>
    </source>
</reference>
<dbReference type="Proteomes" id="UP000308197">
    <property type="component" value="Unassembled WGS sequence"/>
</dbReference>
<dbReference type="InParanoid" id="A0A5C3P583"/>
<organism evidence="1 2">
    <name type="scientific">Polyporus arcularius HHB13444</name>
    <dbReference type="NCBI Taxonomy" id="1314778"/>
    <lineage>
        <taxon>Eukaryota</taxon>
        <taxon>Fungi</taxon>
        <taxon>Dikarya</taxon>
        <taxon>Basidiomycota</taxon>
        <taxon>Agaricomycotina</taxon>
        <taxon>Agaricomycetes</taxon>
        <taxon>Polyporales</taxon>
        <taxon>Polyporaceae</taxon>
        <taxon>Polyporus</taxon>
    </lineage>
</organism>